<dbReference type="AlphaFoldDB" id="A0A8S2M776"/>
<dbReference type="Proteomes" id="UP000681967">
    <property type="component" value="Unassembled WGS sequence"/>
</dbReference>
<evidence type="ECO:0008006" key="3">
    <source>
        <dbReference type="Google" id="ProtNLM"/>
    </source>
</evidence>
<dbReference type="SUPFAM" id="SSF54001">
    <property type="entry name" value="Cysteine proteinases"/>
    <property type="match status" value="1"/>
</dbReference>
<evidence type="ECO:0000313" key="1">
    <source>
        <dbReference type="EMBL" id="CAF3942364.1"/>
    </source>
</evidence>
<accession>A0A8S2M776</accession>
<reference evidence="1" key="1">
    <citation type="submission" date="2021-02" db="EMBL/GenBank/DDBJ databases">
        <authorList>
            <person name="Nowell W R."/>
        </authorList>
    </citation>
    <scope>NUCLEOTIDE SEQUENCE</scope>
</reference>
<organism evidence="1 2">
    <name type="scientific">Rotaria magnacalcarata</name>
    <dbReference type="NCBI Taxonomy" id="392030"/>
    <lineage>
        <taxon>Eukaryota</taxon>
        <taxon>Metazoa</taxon>
        <taxon>Spiralia</taxon>
        <taxon>Gnathifera</taxon>
        <taxon>Rotifera</taxon>
        <taxon>Eurotatoria</taxon>
        <taxon>Bdelloidea</taxon>
        <taxon>Philodinida</taxon>
        <taxon>Philodinidae</taxon>
        <taxon>Rotaria</taxon>
    </lineage>
</organism>
<comment type="caution">
    <text evidence="1">The sequence shown here is derived from an EMBL/GenBank/DDBJ whole genome shotgun (WGS) entry which is preliminary data.</text>
</comment>
<name>A0A8S2M776_9BILA</name>
<proteinExistence type="predicted"/>
<evidence type="ECO:0000313" key="2">
    <source>
        <dbReference type="Proteomes" id="UP000681967"/>
    </source>
</evidence>
<dbReference type="CDD" id="cd02257">
    <property type="entry name" value="Peptidase_C19"/>
    <property type="match status" value="1"/>
</dbReference>
<sequence>MTSDLFTANDKSQNINSSTNNLYKLYAIINHIGDNLNSDHYYSYIFGHRTTVGKFQNKVRSKLTNTILNNEPILEQTESSITIGNQCSIDRIEENRKNFYHISNKVLHPSISSKELSFISNEPSDDAIAEVSNGEETRMGRFREILAMKSYNNKTRFSTTHHHVNQESSYAPITVVNCVQHNHGMCNSIESSSSTLNPIHNHHFRIVGSESYHLFDNPVQHNDLKGYPIESTNCTFNPIQTDHITHDSFTPIHTTGIELQRIDVERNSIEFNHSTLNFVHNDHAN</sequence>
<protein>
    <recommendedName>
        <fullName evidence="3">USP domain-containing protein</fullName>
    </recommendedName>
</protein>
<gene>
    <name evidence="1" type="ORF">BYL167_LOCUS10585</name>
</gene>
<dbReference type="Gene3D" id="3.90.70.10">
    <property type="entry name" value="Cysteine proteinases"/>
    <property type="match status" value="1"/>
</dbReference>
<dbReference type="EMBL" id="CAJOBH010003204">
    <property type="protein sequence ID" value="CAF3942364.1"/>
    <property type="molecule type" value="Genomic_DNA"/>
</dbReference>
<dbReference type="InterPro" id="IPR038765">
    <property type="entry name" value="Papain-like_cys_pep_sf"/>
</dbReference>